<dbReference type="Pfam" id="PF06870">
    <property type="entry name" value="RNA_pol_I_A49"/>
    <property type="match status" value="1"/>
</dbReference>
<proteinExistence type="inferred from homology"/>
<name>A0A9P8D1N9_MORAP</name>
<evidence type="ECO:0000256" key="5">
    <source>
        <dbReference type="ARBA" id="ARBA00023242"/>
    </source>
</evidence>
<dbReference type="GO" id="GO:0006351">
    <property type="term" value="P:DNA-templated transcription"/>
    <property type="evidence" value="ECO:0007669"/>
    <property type="project" value="InterPro"/>
</dbReference>
<accession>A0A9P8D1N9</accession>
<evidence type="ECO:0000313" key="7">
    <source>
        <dbReference type="Proteomes" id="UP000717515"/>
    </source>
</evidence>
<comment type="subcellular location">
    <subcellularLocation>
        <location evidence="1">Nucleus</location>
        <location evidence="1">Nucleolus</location>
    </subcellularLocation>
</comment>
<evidence type="ECO:0000256" key="1">
    <source>
        <dbReference type="ARBA" id="ARBA00004604"/>
    </source>
</evidence>
<dbReference type="GO" id="GO:0005730">
    <property type="term" value="C:nucleolus"/>
    <property type="evidence" value="ECO:0007669"/>
    <property type="project" value="UniProtKB-SubCell"/>
</dbReference>
<reference evidence="6" key="1">
    <citation type="submission" date="2021-07" db="EMBL/GenBank/DDBJ databases">
        <title>Draft genome of Mortierella alpina, strain LL118, isolated from an aspen leaf litter sample.</title>
        <authorList>
            <person name="Yang S."/>
            <person name="Vinatzer B.A."/>
        </authorList>
    </citation>
    <scope>NUCLEOTIDE SEQUENCE</scope>
    <source>
        <strain evidence="6">LL118</strain>
    </source>
</reference>
<dbReference type="Proteomes" id="UP000717515">
    <property type="component" value="Unassembled WGS sequence"/>
</dbReference>
<organism evidence="6 7">
    <name type="scientific">Mortierella alpina</name>
    <name type="common">Oleaginous fungus</name>
    <name type="synonym">Mortierella renispora</name>
    <dbReference type="NCBI Taxonomy" id="64518"/>
    <lineage>
        <taxon>Eukaryota</taxon>
        <taxon>Fungi</taxon>
        <taxon>Fungi incertae sedis</taxon>
        <taxon>Mucoromycota</taxon>
        <taxon>Mortierellomycotina</taxon>
        <taxon>Mortierellomycetes</taxon>
        <taxon>Mortierellales</taxon>
        <taxon>Mortierellaceae</taxon>
        <taxon>Mortierella</taxon>
    </lineage>
</organism>
<dbReference type="InterPro" id="IPR009668">
    <property type="entry name" value="RNA_pol-assoc_fac_A49-like"/>
</dbReference>
<protein>
    <recommendedName>
        <fullName evidence="8">RNA polymerase I associated factor, A49-like protein</fullName>
    </recommendedName>
</protein>
<evidence type="ECO:0000256" key="3">
    <source>
        <dbReference type="ARBA" id="ARBA00022478"/>
    </source>
</evidence>
<sequence length="433" mass="48291">MSFKVSSPAYRNSASYIMSSSKKKESHKVPLEYAKADVDAGVEGPYLAVFPGIAPPKTTPFNVYKPESEEAKSKKRKRILEGDTGKVEFVGQNFGDDARSGFCRYVVAIRDKETNKVTFKDAPVIAVNRTIKSLKNAKLHVSSKEQFTQAKNSLGEAFGTKKIKQQIKSVERNAVNVSTLDNVAGYLQDSISAKTSALPSKAEIKARADEDRPIPPYDLDATKVEDIYKLDTLITPAEYQLIPFKAILEKSLAALPFQESTFVNDALTAALSTSKKDRHRIRLLMYINFLMAFRTIPDKRLDDSETVNRIMGEVPSVMLENFYERFTEMPEGSDKKRHTFTPKSKDKLICWIFAIALTLENFNIDAAAMTRDLSLKQTKVNELFKSLGCKVSELTATQKAQLGVAPEVAKTMKRAILTVPLTFPLPKRGPKAK</sequence>
<dbReference type="GO" id="GO:0003677">
    <property type="term" value="F:DNA binding"/>
    <property type="evidence" value="ECO:0007669"/>
    <property type="project" value="InterPro"/>
</dbReference>
<keyword evidence="5" id="KW-0539">Nucleus</keyword>
<evidence type="ECO:0000313" key="6">
    <source>
        <dbReference type="EMBL" id="KAG9324655.1"/>
    </source>
</evidence>
<evidence type="ECO:0008006" key="8">
    <source>
        <dbReference type="Google" id="ProtNLM"/>
    </source>
</evidence>
<evidence type="ECO:0000256" key="4">
    <source>
        <dbReference type="ARBA" id="ARBA00023163"/>
    </source>
</evidence>
<dbReference type="EMBL" id="JAIFTL010000060">
    <property type="protein sequence ID" value="KAG9324655.1"/>
    <property type="molecule type" value="Genomic_DNA"/>
</dbReference>
<comment type="similarity">
    <text evidence="2">Belongs to the eukaryotic RPA49/POLR1E RNA polymerase subunit family.</text>
</comment>
<dbReference type="GO" id="GO:0000428">
    <property type="term" value="C:DNA-directed RNA polymerase complex"/>
    <property type="evidence" value="ECO:0007669"/>
    <property type="project" value="UniProtKB-KW"/>
</dbReference>
<keyword evidence="3" id="KW-0240">DNA-directed RNA polymerase</keyword>
<evidence type="ECO:0000256" key="2">
    <source>
        <dbReference type="ARBA" id="ARBA00009430"/>
    </source>
</evidence>
<keyword evidence="4" id="KW-0804">Transcription</keyword>
<dbReference type="PANTHER" id="PTHR14440">
    <property type="entry name" value="DNA-DIRECTED RNA POLYMERASE I SUBUNIT RPA49"/>
    <property type="match status" value="1"/>
</dbReference>
<dbReference type="AlphaFoldDB" id="A0A9P8D1N9"/>
<gene>
    <name evidence="6" type="ORF">KVV02_000332</name>
</gene>
<comment type="caution">
    <text evidence="6">The sequence shown here is derived from an EMBL/GenBank/DDBJ whole genome shotgun (WGS) entry which is preliminary data.</text>
</comment>